<comment type="caution">
    <text evidence="1">The sequence shown here is derived from an EMBL/GenBank/DDBJ whole genome shotgun (WGS) entry which is preliminary data.</text>
</comment>
<sequence>MSTGHDSSSDRARIADIDAEISKLERSPRILRSERDIIWERLDQYPVLTLPSEIVSEIFLKFIPVYPSCPPMMGIHSPSHLMRICRQWRDIALSTPQLWRAISTRTPVMLERTARKYARLVRTWLVRSGSCPLSIQLDYTFLSFAEDSLQAILPHSSRWEYISHIIRCPSTRRLVSAAPDAPRLRAATLWDCKYASGYLPWCQLTSLTLMYKSYAECAAILKETINLVHCRMRLIINGDEDCEADVNLPCLETLALDCTAPSVLGSFVVPSLHRLQVAGHLIIHHPSGELSSFIAKSGCKLQELCIIGRSVIEIENAYRKALSFIPSLSFAREFKWDNILDDEE</sequence>
<evidence type="ECO:0008006" key="3">
    <source>
        <dbReference type="Google" id="ProtNLM"/>
    </source>
</evidence>
<dbReference type="Gene3D" id="1.20.1280.50">
    <property type="match status" value="1"/>
</dbReference>
<protein>
    <recommendedName>
        <fullName evidence="3">F-box domain-containing protein</fullName>
    </recommendedName>
</protein>
<reference evidence="1" key="1">
    <citation type="submission" date="2023-03" db="EMBL/GenBank/DDBJ databases">
        <title>Massive genome expansion in bonnet fungi (Mycena s.s.) driven by repeated elements and novel gene families across ecological guilds.</title>
        <authorList>
            <consortium name="Lawrence Berkeley National Laboratory"/>
            <person name="Harder C.B."/>
            <person name="Miyauchi S."/>
            <person name="Viragh M."/>
            <person name="Kuo A."/>
            <person name="Thoen E."/>
            <person name="Andreopoulos B."/>
            <person name="Lu D."/>
            <person name="Skrede I."/>
            <person name="Drula E."/>
            <person name="Henrissat B."/>
            <person name="Morin E."/>
            <person name="Kohler A."/>
            <person name="Barry K."/>
            <person name="LaButti K."/>
            <person name="Morin E."/>
            <person name="Salamov A."/>
            <person name="Lipzen A."/>
            <person name="Mereny Z."/>
            <person name="Hegedus B."/>
            <person name="Baldrian P."/>
            <person name="Stursova M."/>
            <person name="Weitz H."/>
            <person name="Taylor A."/>
            <person name="Grigoriev I.V."/>
            <person name="Nagy L.G."/>
            <person name="Martin F."/>
            <person name="Kauserud H."/>
        </authorList>
    </citation>
    <scope>NUCLEOTIDE SEQUENCE</scope>
    <source>
        <strain evidence="1">9144</strain>
    </source>
</reference>
<proteinExistence type="predicted"/>
<keyword evidence="2" id="KW-1185">Reference proteome</keyword>
<gene>
    <name evidence="1" type="ORF">GGX14DRAFT_587540</name>
</gene>
<evidence type="ECO:0000313" key="2">
    <source>
        <dbReference type="Proteomes" id="UP001219525"/>
    </source>
</evidence>
<dbReference type="Proteomes" id="UP001219525">
    <property type="component" value="Unassembled WGS sequence"/>
</dbReference>
<evidence type="ECO:0000313" key="1">
    <source>
        <dbReference type="EMBL" id="KAJ7193781.1"/>
    </source>
</evidence>
<organism evidence="1 2">
    <name type="scientific">Mycena pura</name>
    <dbReference type="NCBI Taxonomy" id="153505"/>
    <lineage>
        <taxon>Eukaryota</taxon>
        <taxon>Fungi</taxon>
        <taxon>Dikarya</taxon>
        <taxon>Basidiomycota</taxon>
        <taxon>Agaricomycotina</taxon>
        <taxon>Agaricomycetes</taxon>
        <taxon>Agaricomycetidae</taxon>
        <taxon>Agaricales</taxon>
        <taxon>Marasmiineae</taxon>
        <taxon>Mycenaceae</taxon>
        <taxon>Mycena</taxon>
    </lineage>
</organism>
<dbReference type="EMBL" id="JARJCW010000104">
    <property type="protein sequence ID" value="KAJ7193781.1"/>
    <property type="molecule type" value="Genomic_DNA"/>
</dbReference>
<name>A0AAD6UWH7_9AGAR</name>
<accession>A0AAD6UWH7</accession>
<dbReference type="AlphaFoldDB" id="A0AAD6UWH7"/>